<reference evidence="2 3" key="1">
    <citation type="submission" date="2019-11" db="EMBL/GenBank/DDBJ databases">
        <title>Identification of a novel strain.</title>
        <authorList>
            <person name="Xu Q."/>
            <person name="Wang G."/>
        </authorList>
    </citation>
    <scope>NUCLEOTIDE SEQUENCE [LARGE SCALE GENOMIC DNA]</scope>
    <source>
        <strain evidence="3">xq</strain>
    </source>
</reference>
<evidence type="ECO:0000313" key="3">
    <source>
        <dbReference type="Proteomes" id="UP000440694"/>
    </source>
</evidence>
<name>A0A6I3KQ12_9HYPH</name>
<dbReference type="InterPro" id="IPR018681">
    <property type="entry name" value="DUF2165_transmembrane"/>
</dbReference>
<feature type="transmembrane region" description="Helical" evidence="1">
    <location>
        <begin position="100"/>
        <end position="121"/>
    </location>
</feature>
<evidence type="ECO:0000313" key="2">
    <source>
        <dbReference type="EMBL" id="MTD95747.1"/>
    </source>
</evidence>
<dbReference type="Pfam" id="PF09933">
    <property type="entry name" value="DUF2165"/>
    <property type="match status" value="1"/>
</dbReference>
<proteinExistence type="predicted"/>
<keyword evidence="1" id="KW-1133">Transmembrane helix</keyword>
<keyword evidence="1" id="KW-0812">Transmembrane</keyword>
<comment type="caution">
    <text evidence="2">The sequence shown here is derived from an EMBL/GenBank/DDBJ whole genome shotgun (WGS) entry which is preliminary data.</text>
</comment>
<protein>
    <submittedName>
        <fullName evidence="2">DUF2165 family protein</fullName>
    </submittedName>
</protein>
<dbReference type="RefSeq" id="WP_154740256.1">
    <property type="nucleotide sequence ID" value="NZ_WMBQ01000002.1"/>
</dbReference>
<accession>A0A6I3KQ12</accession>
<feature type="transmembrane region" description="Helical" evidence="1">
    <location>
        <begin position="64"/>
        <end position="88"/>
    </location>
</feature>
<organism evidence="2 3">
    <name type="scientific">Hyphomicrobium album</name>
    <dbReference type="NCBI Taxonomy" id="2665159"/>
    <lineage>
        <taxon>Bacteria</taxon>
        <taxon>Pseudomonadati</taxon>
        <taxon>Pseudomonadota</taxon>
        <taxon>Alphaproteobacteria</taxon>
        <taxon>Hyphomicrobiales</taxon>
        <taxon>Hyphomicrobiaceae</taxon>
        <taxon>Hyphomicrobium</taxon>
    </lineage>
</organism>
<evidence type="ECO:0000256" key="1">
    <source>
        <dbReference type="SAM" id="Phobius"/>
    </source>
</evidence>
<gene>
    <name evidence="2" type="ORF">GIW81_15515</name>
</gene>
<dbReference type="AlphaFoldDB" id="A0A6I3KQ12"/>
<dbReference type="EMBL" id="WMBQ01000002">
    <property type="protein sequence ID" value="MTD95747.1"/>
    <property type="molecule type" value="Genomic_DNA"/>
</dbReference>
<dbReference type="Proteomes" id="UP000440694">
    <property type="component" value="Unassembled WGS sequence"/>
</dbReference>
<feature type="transmembrane region" description="Helical" evidence="1">
    <location>
        <begin position="141"/>
        <end position="157"/>
    </location>
</feature>
<sequence length="164" mass="17920">MLVRAAKVLLVLLVGLFSLLVGGDNIVDYGTNYAFVQHVMSMDTVFPNSTLTWRAITSPALHHAAYAAIIAAELLTGILCVLGAWRLWQVRALPAPAFNAAKDVAVAGLVLGFALWFFGFMVVGGEWFQMWQSQTWNGQEAAFRFIGCIGLVLLFLAQKDDELA</sequence>
<keyword evidence="1" id="KW-0472">Membrane</keyword>
<keyword evidence="3" id="KW-1185">Reference proteome</keyword>